<dbReference type="InParanoid" id="A0A1S0TZJ8"/>
<dbReference type="KEGG" id="loa:LOAG_05609"/>
<accession>A0A1S0TZJ8</accession>
<evidence type="ECO:0000313" key="2">
    <source>
        <dbReference type="EMBL" id="EFO22878.1"/>
    </source>
</evidence>
<dbReference type="EMBL" id="JH712320">
    <property type="protein sequence ID" value="EFO22878.1"/>
    <property type="molecule type" value="Genomic_DNA"/>
</dbReference>
<dbReference type="AlphaFoldDB" id="A0A1S0TZJ8"/>
<gene>
    <name evidence="2" type="ORF">LOAG_05609</name>
</gene>
<evidence type="ECO:0000256" key="1">
    <source>
        <dbReference type="SAM" id="MobiDB-lite"/>
    </source>
</evidence>
<proteinExistence type="predicted"/>
<name>A0A1S0TZJ8_LOALO</name>
<reference evidence="2" key="1">
    <citation type="submission" date="2012-04" db="EMBL/GenBank/DDBJ databases">
        <title>The Genome Sequence of Loa loa.</title>
        <authorList>
            <consortium name="The Broad Institute Genome Sequencing Platform"/>
            <consortium name="Broad Institute Genome Sequencing Center for Infectious Disease"/>
            <person name="Nutman T.B."/>
            <person name="Fink D.L."/>
            <person name="Russ C."/>
            <person name="Young S."/>
            <person name="Zeng Q."/>
            <person name="Gargeya S."/>
            <person name="Alvarado L."/>
            <person name="Berlin A."/>
            <person name="Chapman S.B."/>
            <person name="Chen Z."/>
            <person name="Freedman E."/>
            <person name="Gellesch M."/>
            <person name="Goldberg J."/>
            <person name="Griggs A."/>
            <person name="Gujja S."/>
            <person name="Heilman E.R."/>
            <person name="Heiman D."/>
            <person name="Howarth C."/>
            <person name="Mehta T."/>
            <person name="Neiman D."/>
            <person name="Pearson M."/>
            <person name="Roberts A."/>
            <person name="Saif S."/>
            <person name="Shea T."/>
            <person name="Shenoy N."/>
            <person name="Sisk P."/>
            <person name="Stolte C."/>
            <person name="Sykes S."/>
            <person name="White J."/>
            <person name="Yandava C."/>
            <person name="Haas B."/>
            <person name="Henn M.R."/>
            <person name="Nusbaum C."/>
            <person name="Birren B."/>
        </authorList>
    </citation>
    <scope>NUCLEOTIDE SEQUENCE [LARGE SCALE GENOMIC DNA]</scope>
</reference>
<organism evidence="2">
    <name type="scientific">Loa loa</name>
    <name type="common">Eye worm</name>
    <name type="synonym">Filaria loa</name>
    <dbReference type="NCBI Taxonomy" id="7209"/>
    <lineage>
        <taxon>Eukaryota</taxon>
        <taxon>Metazoa</taxon>
        <taxon>Ecdysozoa</taxon>
        <taxon>Nematoda</taxon>
        <taxon>Chromadorea</taxon>
        <taxon>Rhabditida</taxon>
        <taxon>Spirurina</taxon>
        <taxon>Spiruromorpha</taxon>
        <taxon>Filarioidea</taxon>
        <taxon>Onchocercidae</taxon>
        <taxon>Loa</taxon>
    </lineage>
</organism>
<dbReference type="GeneID" id="9943018"/>
<dbReference type="RefSeq" id="XP_003141194.1">
    <property type="nucleotide sequence ID" value="XM_003141146.1"/>
</dbReference>
<protein>
    <submittedName>
        <fullName evidence="2">Uncharacterized protein</fullName>
    </submittedName>
</protein>
<feature type="region of interest" description="Disordered" evidence="1">
    <location>
        <begin position="56"/>
        <end position="91"/>
    </location>
</feature>
<sequence length="113" mass="13056">MMKGRLARKELEQPYQKFYRLLIATAQPKSPNRRKCNHKCLLCVFECRIMQANRKGKQWKEEGKEKEEKGCGEVQTGSSRSTSISGWKKEKGKPNLSINILHTDWPVIYSEGA</sequence>
<dbReference type="CTD" id="9943018"/>
<feature type="compositionally biased region" description="Basic and acidic residues" evidence="1">
    <location>
        <begin position="58"/>
        <end position="71"/>
    </location>
</feature>
<feature type="compositionally biased region" description="Polar residues" evidence="1">
    <location>
        <begin position="75"/>
        <end position="85"/>
    </location>
</feature>